<sequence>MRFAIAVFVVIIIASITGTVVRQHDPLPNYVNQFGPFWAELFGKVDLYTIYGAWWFLLLLAFLVTSTSLCIARNAPKIVHDLRTYKEHVREQSLQAHHHKAIGHLALAPEAALTQVSTVLDHFGWKAKAQVRDKGVMVAARKGMANKIGYLSAHSAIVLICLGGLSDGDIVVKAMMWLQGKSVYTGAGLVSDVKPEHRLSPSNPSFRGSLPVPEGGRAATAIINMPDGVVLQDLPFDVELKKFIVEYYSTGMPKLFASDIAIRDHATGQVTEHTVKVNAPVIHDGIAIYQSSFDDGGSHLSLTALPLRSAQAQPFKVEGAVGGSTVLGNDTEKLQLEFSGLRVINVENLSGTKDEGSATDVRKVDLADTLHQHLGSGAKSSTPKQLHNVGPSFSYRLRDAAGQAREYNNYMVPIELDGQRVFLAGVRDSPNDSFRYLRIPVDENMSMDGWLRMRQHLIDPVMREGAAHQYAIAATPANNPGMTKQLEETAKRALALFAGVEGVKPGDKLPADGWGGLAALSQFVDSEVPQAERQRVSEVLLRILNGSLYELYKLGRERANLPPPAADEATQAFMTQAVLSLSDSMYYPAPVLLRLDDFKQIQESVFQVARAPGQKLVYLGAILLIIGVFAMLYIKERRVWIWLEPTPGGETRVRMALSSTRDSPDTAAVFTELSSALQLKE</sequence>
<organism evidence="8 9">
    <name type="scientific">Roseateles agri</name>
    <dbReference type="NCBI Taxonomy" id="3098619"/>
    <lineage>
        <taxon>Bacteria</taxon>
        <taxon>Pseudomonadati</taxon>
        <taxon>Pseudomonadota</taxon>
        <taxon>Betaproteobacteria</taxon>
        <taxon>Burkholderiales</taxon>
        <taxon>Sphaerotilaceae</taxon>
        <taxon>Roseateles</taxon>
    </lineage>
</organism>
<dbReference type="PANTHER" id="PTHR31566">
    <property type="entry name" value="CYTOCHROME C BIOGENESIS PROTEIN CCS1, CHLOROPLASTIC"/>
    <property type="match status" value="1"/>
</dbReference>
<dbReference type="Proteomes" id="UP001285263">
    <property type="component" value="Unassembled WGS sequence"/>
</dbReference>
<evidence type="ECO:0000259" key="7">
    <source>
        <dbReference type="Pfam" id="PF05140"/>
    </source>
</evidence>
<keyword evidence="5 6" id="KW-0472">Membrane</keyword>
<feature type="transmembrane region" description="Helical" evidence="6">
    <location>
        <begin position="148"/>
        <end position="166"/>
    </location>
</feature>
<comment type="caution">
    <text evidence="8">The sequence shown here is derived from an EMBL/GenBank/DDBJ whole genome shotgun (WGS) entry which is preliminary data.</text>
</comment>
<dbReference type="InterPro" id="IPR007816">
    <property type="entry name" value="ResB-like_domain"/>
</dbReference>
<reference evidence="8 9" key="1">
    <citation type="submission" date="2023-11" db="EMBL/GenBank/DDBJ databases">
        <title>Paucibacter sp. nov., isolated from fresh soil in Korea.</title>
        <authorList>
            <person name="Le N.T.T."/>
        </authorList>
    </citation>
    <scope>NUCLEOTIDE SEQUENCE [LARGE SCALE GENOMIC DNA]</scope>
    <source>
        <strain evidence="8 9">R3-3</strain>
    </source>
</reference>
<keyword evidence="3" id="KW-0201">Cytochrome c-type biogenesis</keyword>
<keyword evidence="4 6" id="KW-1133">Transmembrane helix</keyword>
<evidence type="ECO:0000256" key="4">
    <source>
        <dbReference type="ARBA" id="ARBA00022989"/>
    </source>
</evidence>
<evidence type="ECO:0000256" key="2">
    <source>
        <dbReference type="ARBA" id="ARBA00022692"/>
    </source>
</evidence>
<evidence type="ECO:0000313" key="9">
    <source>
        <dbReference type="Proteomes" id="UP001285263"/>
    </source>
</evidence>
<dbReference type="Pfam" id="PF05140">
    <property type="entry name" value="ResB"/>
    <property type="match status" value="1"/>
</dbReference>
<evidence type="ECO:0000256" key="3">
    <source>
        <dbReference type="ARBA" id="ARBA00022748"/>
    </source>
</evidence>
<evidence type="ECO:0000313" key="8">
    <source>
        <dbReference type="EMBL" id="MDY0743974.1"/>
    </source>
</evidence>
<gene>
    <name evidence="8" type="ORF">SNE35_05635</name>
</gene>
<comment type="subcellular location">
    <subcellularLocation>
        <location evidence="1">Membrane</location>
        <topology evidence="1">Multi-pass membrane protein</topology>
    </subcellularLocation>
</comment>
<dbReference type="InterPro" id="IPR023494">
    <property type="entry name" value="Cyt_c_bgen_Ccs1/CcsB/ResB"/>
</dbReference>
<accession>A0ABU5DCF6</accession>
<dbReference type="EMBL" id="JAXCLA010000002">
    <property type="protein sequence ID" value="MDY0743974.1"/>
    <property type="molecule type" value="Genomic_DNA"/>
</dbReference>
<dbReference type="PANTHER" id="PTHR31566:SF0">
    <property type="entry name" value="CYTOCHROME C BIOGENESIS PROTEIN CCS1, CHLOROPLASTIC"/>
    <property type="match status" value="1"/>
</dbReference>
<protein>
    <submittedName>
        <fullName evidence="8">Cytochrome c biogenesis protein ResB</fullName>
    </submittedName>
</protein>
<feature type="domain" description="ResB-like" evidence="7">
    <location>
        <begin position="1"/>
        <end position="669"/>
    </location>
</feature>
<evidence type="ECO:0000256" key="6">
    <source>
        <dbReference type="SAM" id="Phobius"/>
    </source>
</evidence>
<proteinExistence type="predicted"/>
<evidence type="ECO:0000256" key="5">
    <source>
        <dbReference type="ARBA" id="ARBA00023136"/>
    </source>
</evidence>
<keyword evidence="2 6" id="KW-0812">Transmembrane</keyword>
<feature type="transmembrane region" description="Helical" evidence="6">
    <location>
        <begin position="53"/>
        <end position="72"/>
    </location>
</feature>
<keyword evidence="9" id="KW-1185">Reference proteome</keyword>
<feature type="transmembrane region" description="Helical" evidence="6">
    <location>
        <begin position="616"/>
        <end position="634"/>
    </location>
</feature>
<name>A0ABU5DCF6_9BURK</name>
<evidence type="ECO:0000256" key="1">
    <source>
        <dbReference type="ARBA" id="ARBA00004141"/>
    </source>
</evidence>